<dbReference type="OrthoDB" id="1731983at2759"/>
<dbReference type="EMBL" id="CAJVPA010000111">
    <property type="protein sequence ID" value="CAG8342514.1"/>
    <property type="molecule type" value="Genomic_DNA"/>
</dbReference>
<dbReference type="Gene3D" id="1.10.600.10">
    <property type="entry name" value="Farnesyl Diphosphate Synthase"/>
    <property type="match status" value="1"/>
</dbReference>
<gene>
    <name evidence="1" type="ORF">PSALAMII_LOCUS2954</name>
</gene>
<dbReference type="Pfam" id="PF19086">
    <property type="entry name" value="Terpene_syn_C_2"/>
    <property type="match status" value="1"/>
</dbReference>
<reference evidence="1" key="1">
    <citation type="submission" date="2021-07" db="EMBL/GenBank/DDBJ databases">
        <authorList>
            <person name="Branca A.L. A."/>
        </authorList>
    </citation>
    <scope>NUCLEOTIDE SEQUENCE</scope>
</reference>
<dbReference type="InterPro" id="IPR008949">
    <property type="entry name" value="Isoprenoid_synthase_dom_sf"/>
</dbReference>
<accession>A0A9W4IQF4</accession>
<proteinExistence type="predicted"/>
<evidence type="ECO:0008006" key="3">
    <source>
        <dbReference type="Google" id="ProtNLM"/>
    </source>
</evidence>
<evidence type="ECO:0000313" key="1">
    <source>
        <dbReference type="EMBL" id="CAG8342514.1"/>
    </source>
</evidence>
<dbReference type="SUPFAM" id="SSF48576">
    <property type="entry name" value="Terpenoid synthases"/>
    <property type="match status" value="1"/>
</dbReference>
<dbReference type="AlphaFoldDB" id="A0A9W4IQF4"/>
<protein>
    <recommendedName>
        <fullName evidence="3">Terpenoid synthase</fullName>
    </recommendedName>
</protein>
<organism evidence="1 2">
    <name type="scientific">Penicillium salamii</name>
    <dbReference type="NCBI Taxonomy" id="1612424"/>
    <lineage>
        <taxon>Eukaryota</taxon>
        <taxon>Fungi</taxon>
        <taxon>Dikarya</taxon>
        <taxon>Ascomycota</taxon>
        <taxon>Pezizomycotina</taxon>
        <taxon>Eurotiomycetes</taxon>
        <taxon>Eurotiomycetidae</taxon>
        <taxon>Eurotiales</taxon>
        <taxon>Aspergillaceae</taxon>
        <taxon>Penicillium</taxon>
    </lineage>
</organism>
<sequence length="406" mass="45496">MSSCSQIRSLPHFLSFSSYPHISLTLYPSISHFDQSLTQSRLKNVPQTDSPVASSISLNTKGHVPTYKRLRETPVVKSCQIKLGIQDVSLQLGIPHFDIVQFDSRVPSPAIHTHSSFRALIQPEKAGDTKEFYERCRAEVAAINLFFPDVHAEATQLCMAAWLAANCAADDFLESMPLNSGIAALKETILNLQENKEYISPNNGVARILFLFQGYCSQHLDLSEDVQRELRNDISDMCQGLLDELLFRQGVLPNTLDTYLQFRGRTMGIHPFFTLIRAMHQPIGNEYLFGLRDLQTRVSLVLGLQNDLVGLEKDRRKGETMNAVLVSLNEQAGTDVERMDMIMPVVIEDVCGIHNRCVLAAVEKYQLMVALNGEVQNPALETAVLAFADTHLKWCASSKRYQAKVQ</sequence>
<comment type="caution">
    <text evidence="1">The sequence shown here is derived from an EMBL/GenBank/DDBJ whole genome shotgun (WGS) entry which is preliminary data.</text>
</comment>
<name>A0A9W4IQF4_9EURO</name>
<evidence type="ECO:0000313" key="2">
    <source>
        <dbReference type="Proteomes" id="UP001152646"/>
    </source>
</evidence>
<dbReference type="Proteomes" id="UP001152646">
    <property type="component" value="Unassembled WGS sequence"/>
</dbReference>